<dbReference type="Gene3D" id="2.60.40.10">
    <property type="entry name" value="Immunoglobulins"/>
    <property type="match status" value="1"/>
</dbReference>
<dbReference type="InterPro" id="IPR050396">
    <property type="entry name" value="Glycosyltr_51/Transpeptidase"/>
</dbReference>
<dbReference type="Gene3D" id="1.10.3810.10">
    <property type="entry name" value="Biosynthetic peptidoglycan transglycosylase-like"/>
    <property type="match status" value="2"/>
</dbReference>
<dbReference type="InterPro" id="IPR036950">
    <property type="entry name" value="PBP_transglycosylase"/>
</dbReference>
<comment type="subcellular location">
    <subcellularLocation>
        <location evidence="1">Cell membrane</location>
    </subcellularLocation>
</comment>
<keyword evidence="8" id="KW-0133">Cell shape</keyword>
<evidence type="ECO:0000256" key="12">
    <source>
        <dbReference type="ARBA" id="ARBA00023316"/>
    </source>
</evidence>
<evidence type="ECO:0000256" key="8">
    <source>
        <dbReference type="ARBA" id="ARBA00022960"/>
    </source>
</evidence>
<evidence type="ECO:0000259" key="17">
    <source>
        <dbReference type="Pfam" id="PF00905"/>
    </source>
</evidence>
<keyword evidence="4" id="KW-0645">Protease</keyword>
<keyword evidence="3" id="KW-0121">Carboxypeptidase</keyword>
<dbReference type="EC" id="2.4.99.28" evidence="13"/>
<dbReference type="InterPro" id="IPR023346">
    <property type="entry name" value="Lysozyme-like_dom_sf"/>
</dbReference>
<dbReference type="GO" id="GO:0009252">
    <property type="term" value="P:peptidoglycan biosynthetic process"/>
    <property type="evidence" value="ECO:0007669"/>
    <property type="project" value="UniProtKB-KW"/>
</dbReference>
<dbReference type="InterPro" id="IPR001264">
    <property type="entry name" value="Glyco_trans_51"/>
</dbReference>
<reference evidence="19 20" key="1">
    <citation type="journal article" date="2015" name="Nature">
        <title>rRNA introns, odd ribosomes, and small enigmatic genomes across a large radiation of phyla.</title>
        <authorList>
            <person name="Brown C.T."/>
            <person name="Hug L.A."/>
            <person name="Thomas B.C."/>
            <person name="Sharon I."/>
            <person name="Castelle C.J."/>
            <person name="Singh A."/>
            <person name="Wilkins M.J."/>
            <person name="Williams K.H."/>
            <person name="Banfield J.F."/>
        </authorList>
    </citation>
    <scope>NUCLEOTIDE SEQUENCE [LARGE SCALE GENOMIC DNA]</scope>
</reference>
<evidence type="ECO:0000256" key="5">
    <source>
        <dbReference type="ARBA" id="ARBA00022676"/>
    </source>
</evidence>
<evidence type="ECO:0000256" key="1">
    <source>
        <dbReference type="ARBA" id="ARBA00004236"/>
    </source>
</evidence>
<feature type="transmembrane region" description="Helical" evidence="16">
    <location>
        <begin position="43"/>
        <end position="64"/>
    </location>
</feature>
<dbReference type="Pfam" id="PF00905">
    <property type="entry name" value="Transpeptidase"/>
    <property type="match status" value="1"/>
</dbReference>
<evidence type="ECO:0000256" key="15">
    <source>
        <dbReference type="SAM" id="MobiDB-lite"/>
    </source>
</evidence>
<evidence type="ECO:0000256" key="9">
    <source>
        <dbReference type="ARBA" id="ARBA00022984"/>
    </source>
</evidence>
<dbReference type="GO" id="GO:0008658">
    <property type="term" value="F:penicillin binding"/>
    <property type="evidence" value="ECO:0007669"/>
    <property type="project" value="InterPro"/>
</dbReference>
<keyword evidence="12" id="KW-0961">Cell wall biogenesis/degradation</keyword>
<sequence length="941" mass="102713">MAKRYYQKSGEWKGGRRRSGTTSKQIHAFLHGLRRGSIVKNMLTLGLLAGVFGLFVLAVLFAIYSRDLPDPNQLTSRNVIQSTKIYDKTGEHLLYEIHGGEKRTLKKLQEGFCLDDKSLAFDEDGIPLYAVEAIIATEDHKFCTHGGFSFTGLARAVLFGGSRGGGSTLTQQLVPYGSTNYGIESAARAYFGKTVKDLTLAESATLAGLPKAPTTYLNNPEKLKDRRDFILSEMRGQEFITKAEYETALSEETPITFRVNDIVAPHFVFYVKEQLEETYGQRAVEQGGLKVTTTIDYDFQLFAEEAVRVGVEANGERLGFENAALVAIDPKSGHILSMVGSKDYFDEEIDGAVNVTTRPRQPGSSFKPIVYTAAFAKGYTPNTILWDVNTVFKTDMGDYAPKNYGEREFGPVTIRQALQGSLNIPAVKTTYLVGLEEAFNFAKRFGYSTFSDLSNYGLSLVLGGAEVKLLEHTNAYAVFANGGRQFPITSILRVEDPDGKVLQEQEPPESIEIISQDLANLTTHVLSDNASRSFIFGASSYLQLGDRPVAAKTGTTNDSKDAWIMGYTPSLAVGVWAGNNNSSAMKDNSGGESAAGPIWNAFMRKALEGTPVESFPVPEIPLTGKGILDGHAPTQTVTIDRASGGLATEFTPDSYKETVTCMGIHSVLHYVDPNDPLGEAPKNPEKDPQYVSWEAGVADWVTRKNAESPENPPIRRCEAPTDPDSLHTRENQPTVRFEAVSVENGRSVIATLSVSAKRPLSRVEYRLDGKYVATSNSYPFSIRFEAHPSFGAGDHSLQAIAYDDIDNNASAETSVSLDEPSRVSAIELLDPKDGQDIENTGAPYSVSLQIRNPSRFSAVSLFMAPRATGERSLVGSVLNPSSPFLTLLWTLPPTGDWILTAVGETKEGQLETTPELIVRVRNPSTESSTEAVFNPFGLLDN</sequence>
<protein>
    <recommendedName>
        <fullName evidence="13">peptidoglycan glycosyltransferase</fullName>
        <ecNumber evidence="13">2.4.99.28</ecNumber>
    </recommendedName>
</protein>
<dbReference type="Gene3D" id="3.40.710.10">
    <property type="entry name" value="DD-peptidase/beta-lactamase superfamily"/>
    <property type="match status" value="1"/>
</dbReference>
<dbReference type="GO" id="GO:0006508">
    <property type="term" value="P:proteolysis"/>
    <property type="evidence" value="ECO:0007669"/>
    <property type="project" value="UniProtKB-KW"/>
</dbReference>
<feature type="domain" description="Penicillin-binding protein transpeptidase" evidence="17">
    <location>
        <begin position="324"/>
        <end position="603"/>
    </location>
</feature>
<evidence type="ECO:0000256" key="4">
    <source>
        <dbReference type="ARBA" id="ARBA00022670"/>
    </source>
</evidence>
<dbReference type="GO" id="GO:0030288">
    <property type="term" value="C:outer membrane-bounded periplasmic space"/>
    <property type="evidence" value="ECO:0007669"/>
    <property type="project" value="TreeGrafter"/>
</dbReference>
<dbReference type="Pfam" id="PF00912">
    <property type="entry name" value="Transgly"/>
    <property type="match status" value="1"/>
</dbReference>
<organism evidence="19 20">
    <name type="scientific">Candidatus Giovannonibacteria bacterium GW2011_GWA2_53_7</name>
    <dbReference type="NCBI Taxonomy" id="1618650"/>
    <lineage>
        <taxon>Bacteria</taxon>
        <taxon>Candidatus Giovannoniibacteriota</taxon>
    </lineage>
</organism>
<evidence type="ECO:0000256" key="2">
    <source>
        <dbReference type="ARBA" id="ARBA00022475"/>
    </source>
</evidence>
<evidence type="ECO:0000256" key="16">
    <source>
        <dbReference type="SAM" id="Phobius"/>
    </source>
</evidence>
<evidence type="ECO:0000256" key="14">
    <source>
        <dbReference type="ARBA" id="ARBA00049902"/>
    </source>
</evidence>
<keyword evidence="10 16" id="KW-0472">Membrane</keyword>
<dbReference type="SUPFAM" id="SSF53955">
    <property type="entry name" value="Lysozyme-like"/>
    <property type="match status" value="1"/>
</dbReference>
<comment type="caution">
    <text evidence="19">The sequence shown here is derived from an EMBL/GenBank/DDBJ whole genome shotgun (WGS) entry which is preliminary data.</text>
</comment>
<dbReference type="InterPro" id="IPR012338">
    <property type="entry name" value="Beta-lactam/transpept-like"/>
</dbReference>
<keyword evidence="2" id="KW-1003">Cell membrane</keyword>
<dbReference type="GO" id="GO:0008360">
    <property type="term" value="P:regulation of cell shape"/>
    <property type="evidence" value="ECO:0007669"/>
    <property type="project" value="UniProtKB-KW"/>
</dbReference>
<evidence type="ECO:0000256" key="13">
    <source>
        <dbReference type="ARBA" id="ARBA00044770"/>
    </source>
</evidence>
<dbReference type="InterPro" id="IPR013783">
    <property type="entry name" value="Ig-like_fold"/>
</dbReference>
<evidence type="ECO:0000259" key="18">
    <source>
        <dbReference type="Pfam" id="PF00912"/>
    </source>
</evidence>
<keyword evidence="16" id="KW-0812">Transmembrane</keyword>
<keyword evidence="16" id="KW-1133">Transmembrane helix</keyword>
<comment type="catalytic activity">
    <reaction evidence="14">
        <text>[GlcNAc-(1-&gt;4)-Mur2Ac(oyl-L-Ala-gamma-D-Glu-L-Lys-D-Ala-D-Ala)](n)-di-trans,octa-cis-undecaprenyl diphosphate + beta-D-GlcNAc-(1-&gt;4)-Mur2Ac(oyl-L-Ala-gamma-D-Glu-L-Lys-D-Ala-D-Ala)-di-trans,octa-cis-undecaprenyl diphosphate = [GlcNAc-(1-&gt;4)-Mur2Ac(oyl-L-Ala-gamma-D-Glu-L-Lys-D-Ala-D-Ala)](n+1)-di-trans,octa-cis-undecaprenyl diphosphate + di-trans,octa-cis-undecaprenyl diphosphate + H(+)</text>
        <dbReference type="Rhea" id="RHEA:23708"/>
        <dbReference type="Rhea" id="RHEA-COMP:9602"/>
        <dbReference type="Rhea" id="RHEA-COMP:9603"/>
        <dbReference type="ChEBI" id="CHEBI:15378"/>
        <dbReference type="ChEBI" id="CHEBI:58405"/>
        <dbReference type="ChEBI" id="CHEBI:60033"/>
        <dbReference type="ChEBI" id="CHEBI:78435"/>
        <dbReference type="EC" id="2.4.99.28"/>
    </reaction>
</comment>
<dbReference type="GO" id="GO:0005886">
    <property type="term" value="C:plasma membrane"/>
    <property type="evidence" value="ECO:0007669"/>
    <property type="project" value="UniProtKB-SubCell"/>
</dbReference>
<evidence type="ECO:0000256" key="7">
    <source>
        <dbReference type="ARBA" id="ARBA00022801"/>
    </source>
</evidence>
<proteinExistence type="predicted"/>
<dbReference type="PANTHER" id="PTHR32282:SF11">
    <property type="entry name" value="PENICILLIN-BINDING PROTEIN 1B"/>
    <property type="match status" value="1"/>
</dbReference>
<evidence type="ECO:0000313" key="20">
    <source>
        <dbReference type="Proteomes" id="UP000034290"/>
    </source>
</evidence>
<dbReference type="GO" id="GO:0071555">
    <property type="term" value="P:cell wall organization"/>
    <property type="evidence" value="ECO:0007669"/>
    <property type="project" value="UniProtKB-KW"/>
</dbReference>
<dbReference type="GO" id="GO:0004180">
    <property type="term" value="F:carboxypeptidase activity"/>
    <property type="evidence" value="ECO:0007669"/>
    <property type="project" value="UniProtKB-KW"/>
</dbReference>
<evidence type="ECO:0000256" key="6">
    <source>
        <dbReference type="ARBA" id="ARBA00022679"/>
    </source>
</evidence>
<dbReference type="SUPFAM" id="SSF56601">
    <property type="entry name" value="beta-lactamase/transpeptidase-like"/>
    <property type="match status" value="1"/>
</dbReference>
<evidence type="ECO:0000256" key="10">
    <source>
        <dbReference type="ARBA" id="ARBA00023136"/>
    </source>
</evidence>
<keyword evidence="7" id="KW-0378">Hydrolase</keyword>
<dbReference type="EMBL" id="LCRM01000018">
    <property type="protein sequence ID" value="KKW36670.1"/>
    <property type="molecule type" value="Genomic_DNA"/>
</dbReference>
<dbReference type="AlphaFoldDB" id="A0A0G1Y0L6"/>
<evidence type="ECO:0000256" key="3">
    <source>
        <dbReference type="ARBA" id="ARBA00022645"/>
    </source>
</evidence>
<accession>A0A0G1Y0L6</accession>
<evidence type="ECO:0000313" key="19">
    <source>
        <dbReference type="EMBL" id="KKW36670.1"/>
    </source>
</evidence>
<gene>
    <name evidence="19" type="ORF">UY81_C0018G0009</name>
</gene>
<name>A0A0G1Y0L6_9BACT</name>
<keyword evidence="11" id="KW-0511">Multifunctional enzyme</keyword>
<feature type="compositionally biased region" description="Basic and acidic residues" evidence="15">
    <location>
        <begin position="704"/>
        <end position="730"/>
    </location>
</feature>
<feature type="domain" description="Glycosyl transferase family 51" evidence="18">
    <location>
        <begin position="174"/>
        <end position="234"/>
    </location>
</feature>
<evidence type="ECO:0000256" key="11">
    <source>
        <dbReference type="ARBA" id="ARBA00023268"/>
    </source>
</evidence>
<dbReference type="PATRIC" id="fig|1618650.3.peg.241"/>
<feature type="region of interest" description="Disordered" evidence="15">
    <location>
        <begin position="704"/>
        <end position="734"/>
    </location>
</feature>
<keyword evidence="6" id="KW-0808">Transferase</keyword>
<dbReference type="Proteomes" id="UP000034290">
    <property type="component" value="Unassembled WGS sequence"/>
</dbReference>
<keyword evidence="5" id="KW-0328">Glycosyltransferase</keyword>
<keyword evidence="9" id="KW-0573">Peptidoglycan synthesis</keyword>
<dbReference type="InterPro" id="IPR001460">
    <property type="entry name" value="PCN-bd_Tpept"/>
</dbReference>
<dbReference type="GO" id="GO:0008955">
    <property type="term" value="F:peptidoglycan glycosyltransferase activity"/>
    <property type="evidence" value="ECO:0007669"/>
    <property type="project" value="UniProtKB-EC"/>
</dbReference>
<dbReference type="PANTHER" id="PTHR32282">
    <property type="entry name" value="BINDING PROTEIN TRANSPEPTIDASE, PUTATIVE-RELATED"/>
    <property type="match status" value="1"/>
</dbReference>